<dbReference type="VEuPathDB" id="FungiDB:VP01_7385g1"/>
<evidence type="ECO:0000313" key="3">
    <source>
        <dbReference type="Proteomes" id="UP000037035"/>
    </source>
</evidence>
<organism evidence="2 3">
    <name type="scientific">Puccinia sorghi</name>
    <dbReference type="NCBI Taxonomy" id="27349"/>
    <lineage>
        <taxon>Eukaryota</taxon>
        <taxon>Fungi</taxon>
        <taxon>Dikarya</taxon>
        <taxon>Basidiomycota</taxon>
        <taxon>Pucciniomycotina</taxon>
        <taxon>Pucciniomycetes</taxon>
        <taxon>Pucciniales</taxon>
        <taxon>Pucciniaceae</taxon>
        <taxon>Puccinia</taxon>
    </lineage>
</organism>
<feature type="domain" description="Tet-like 2OG-Fe(II) oxygenase" evidence="1">
    <location>
        <begin position="46"/>
        <end position="143"/>
    </location>
</feature>
<dbReference type="Proteomes" id="UP000037035">
    <property type="component" value="Unassembled WGS sequence"/>
</dbReference>
<evidence type="ECO:0000313" key="2">
    <source>
        <dbReference type="EMBL" id="KNZ46303.1"/>
    </source>
</evidence>
<sequence length="207" mass="23329">LTTDSPMEPVSLLLEVRNPFNFKAGKNLTTDPSWVEQCGLVAGGNLALHLQEMAPGIFHKYCDVLLGKSLPSFGSVEYHTPYEALDFSSFFTFTLYNFFNKYHQDSDANTWTLVCWIPIFNPQTYFETDAILAKEGFDMMGGSGCHLLCLKIKSPYIPTRLLKEFPTRTNTSGLVSPARCLKKCLMLWLCISKQKLPLRLKQLAGSK</sequence>
<reference evidence="2 3" key="1">
    <citation type="submission" date="2015-08" db="EMBL/GenBank/DDBJ databases">
        <title>Next Generation Sequencing and Analysis of the Genome of Puccinia sorghi L Schw, the Causal Agent of Maize Common Rust.</title>
        <authorList>
            <person name="Rochi L."/>
            <person name="Burguener G."/>
            <person name="Darino M."/>
            <person name="Turjanski A."/>
            <person name="Kreff E."/>
            <person name="Dieguez M.J."/>
            <person name="Sacco F."/>
        </authorList>
    </citation>
    <scope>NUCLEOTIDE SEQUENCE [LARGE SCALE GENOMIC DNA]</scope>
    <source>
        <strain evidence="2 3">RO10H11247</strain>
    </source>
</reference>
<protein>
    <recommendedName>
        <fullName evidence="1">Tet-like 2OG-Fe(II) oxygenase domain-containing protein</fullName>
    </recommendedName>
</protein>
<name>A0A0L6UCN5_9BASI</name>
<feature type="non-terminal residue" evidence="2">
    <location>
        <position position="1"/>
    </location>
</feature>
<dbReference type="Pfam" id="PF20515">
    <property type="entry name" value="2OG-FeII_Oxy_6"/>
    <property type="match status" value="1"/>
</dbReference>
<dbReference type="EMBL" id="LAVV01012811">
    <property type="protein sequence ID" value="KNZ46303.1"/>
    <property type="molecule type" value="Genomic_DNA"/>
</dbReference>
<proteinExistence type="predicted"/>
<dbReference type="InterPro" id="IPR046798">
    <property type="entry name" value="2OG-FeII_Oxy_6"/>
</dbReference>
<comment type="caution">
    <text evidence="2">The sequence shown here is derived from an EMBL/GenBank/DDBJ whole genome shotgun (WGS) entry which is preliminary data.</text>
</comment>
<dbReference type="AlphaFoldDB" id="A0A0L6UCN5"/>
<evidence type="ECO:0000259" key="1">
    <source>
        <dbReference type="Pfam" id="PF20515"/>
    </source>
</evidence>
<keyword evidence="3" id="KW-1185">Reference proteome</keyword>
<gene>
    <name evidence="2" type="ORF">VP01_7385g1</name>
</gene>
<accession>A0A0L6UCN5</accession>